<dbReference type="PANTHER" id="PTHR31302:SF0">
    <property type="entry name" value="TRANSMEMBRANE PROTEIN WITH METALLOPHOSPHOESTERASE DOMAIN"/>
    <property type="match status" value="1"/>
</dbReference>
<keyword evidence="1" id="KW-0812">Transmembrane</keyword>
<dbReference type="Gene3D" id="3.60.21.10">
    <property type="match status" value="1"/>
</dbReference>
<accession>A0A6L2R777</accession>
<dbReference type="InterPro" id="IPR004843">
    <property type="entry name" value="Calcineurin-like_PHP"/>
</dbReference>
<dbReference type="Proteomes" id="UP000505077">
    <property type="component" value="Unassembled WGS sequence"/>
</dbReference>
<dbReference type="InterPro" id="IPR051158">
    <property type="entry name" value="Metallophosphoesterase_sf"/>
</dbReference>
<evidence type="ECO:0000313" key="3">
    <source>
        <dbReference type="EMBL" id="GFH63400.1"/>
    </source>
</evidence>
<feature type="domain" description="Calcineurin-like phosphoesterase" evidence="2">
    <location>
        <begin position="152"/>
        <end position="319"/>
    </location>
</feature>
<dbReference type="GO" id="GO:0016787">
    <property type="term" value="F:hydrolase activity"/>
    <property type="evidence" value="ECO:0007669"/>
    <property type="project" value="InterPro"/>
</dbReference>
<reference evidence="3 4" key="1">
    <citation type="journal article" date="2020" name="ISME J.">
        <title>Parallel Reductive Genome Evolution in Desulfovibrio Ectosymbionts Independently Acquired by Trichonympha Protists in the Termite Gut.</title>
        <authorList>
            <person name="Takeuchi M."/>
            <person name="Kuwahara H."/>
            <person name="Murakami T."/>
            <person name="Takahashi K."/>
            <person name="Kajitani R."/>
            <person name="Toyoda A."/>
            <person name="Itoh T."/>
            <person name="Ohkuma M."/>
            <person name="Hongoh Y."/>
        </authorList>
    </citation>
    <scope>NUCLEOTIDE SEQUENCE [LARGE SCALE GENOMIC DNA]</scope>
    <source>
        <strain evidence="3">ZnDsv-02</strain>
    </source>
</reference>
<evidence type="ECO:0000256" key="1">
    <source>
        <dbReference type="SAM" id="Phobius"/>
    </source>
</evidence>
<keyword evidence="1" id="KW-0472">Membrane</keyword>
<dbReference type="PANTHER" id="PTHR31302">
    <property type="entry name" value="TRANSMEMBRANE PROTEIN WITH METALLOPHOSPHOESTERASE DOMAIN-RELATED"/>
    <property type="match status" value="1"/>
</dbReference>
<protein>
    <submittedName>
        <fullName evidence="3">YaeI-like metallophosphoesterase</fullName>
    </submittedName>
</protein>
<dbReference type="Pfam" id="PF00149">
    <property type="entry name" value="Metallophos"/>
    <property type="match status" value="1"/>
</dbReference>
<dbReference type="AlphaFoldDB" id="A0A6L2R777"/>
<gene>
    <name evidence="3" type="ORF">ZNDK_1171</name>
</gene>
<evidence type="ECO:0000259" key="2">
    <source>
        <dbReference type="Pfam" id="PF00149"/>
    </source>
</evidence>
<proteinExistence type="predicted"/>
<comment type="caution">
    <text evidence="3">The sequence shown here is derived from an EMBL/GenBank/DDBJ whole genome shotgun (WGS) entry which is preliminary data.</text>
</comment>
<dbReference type="SUPFAM" id="SSF56300">
    <property type="entry name" value="Metallo-dependent phosphatases"/>
    <property type="match status" value="1"/>
</dbReference>
<feature type="transmembrane region" description="Helical" evidence="1">
    <location>
        <begin position="108"/>
        <end position="126"/>
    </location>
</feature>
<feature type="transmembrane region" description="Helical" evidence="1">
    <location>
        <begin position="30"/>
        <end position="49"/>
    </location>
</feature>
<sequence>MLHIFTAILSVYLALRLVVPLRLNFFLKVLLSGIILLCGMKLLLLHLTFGSLTPELSRNVIISTGILHGALVLLTVFCLARDILSIALRLLRKIFPGLCTWGPRLSNAQWAAGLLVIALLLSALSVRQAVRVPDMQRLSLTLDRLPKNLDGLRIVHLSDTHVSATFPKEWVQAIVTKINALNPDLVVITGDIADGQVALRAKDMAPLAQLRAPLGVFSCAGNHEYYWGFQEWMQQSRQLNITPLQNTHIVLRTKGERLVLAGLTDEAGKRYGLPGPDLRAALNNAPEDAVRILLAHRPQLVAQSAQANVDLQLSGHTHGGQIVGMNYFVRLFNNGFLSGLYRMQNTLLYISNGAGLWAGFPSRLCVPSEITELTLRAG</sequence>
<feature type="transmembrane region" description="Helical" evidence="1">
    <location>
        <begin position="61"/>
        <end position="88"/>
    </location>
</feature>
<organism evidence="3 4">
    <name type="scientific">Candidatus Desulfovibrio kirbyi</name>
    <dbReference type="NCBI Taxonomy" id="2696086"/>
    <lineage>
        <taxon>Bacteria</taxon>
        <taxon>Pseudomonadati</taxon>
        <taxon>Thermodesulfobacteriota</taxon>
        <taxon>Desulfovibrionia</taxon>
        <taxon>Desulfovibrionales</taxon>
        <taxon>Desulfovibrionaceae</taxon>
        <taxon>Desulfovibrio</taxon>
    </lineage>
</organism>
<name>A0A6L2R777_9BACT</name>
<dbReference type="InterPro" id="IPR029052">
    <property type="entry name" value="Metallo-depent_PP-like"/>
</dbReference>
<dbReference type="EMBL" id="BLLL01000014">
    <property type="protein sequence ID" value="GFH63400.1"/>
    <property type="molecule type" value="Genomic_DNA"/>
</dbReference>
<keyword evidence="1" id="KW-1133">Transmembrane helix</keyword>
<evidence type="ECO:0000313" key="4">
    <source>
        <dbReference type="Proteomes" id="UP000505077"/>
    </source>
</evidence>
<dbReference type="CDD" id="cd07385">
    <property type="entry name" value="MPP_YkuE_C"/>
    <property type="match status" value="1"/>
</dbReference>